<dbReference type="InterPro" id="IPR011006">
    <property type="entry name" value="CheY-like_superfamily"/>
</dbReference>
<dbReference type="Gene3D" id="1.10.8.60">
    <property type="match status" value="1"/>
</dbReference>
<evidence type="ECO:0000259" key="11">
    <source>
        <dbReference type="PROSITE" id="PS50110"/>
    </source>
</evidence>
<sequence>MNQPKINVKIVYVEDSPDVRFACEQTMQLAGYEVLSVADAEQGLVMINQEPASILMTDLRLPGMSGLELMNRVLQLDSGIPVILITGHGDVEMAVEAMREGAFDFIEKPSTAEKILEVIEKAREKRRLILENRELTSRLQQGQGPLLIGHSHGMNQLREALANVADTCADVLIQGETGCGKEVVARTLHHWSSCRNGNFVALNCAALPEPLFESEIFGHELGAFTGAAKRRVGKIEHANDGTLFLDEIEGMPLSMQSKLLRVLQERTLERLGANQLIPVNCRVIAATKDDLLALSKDGQFRLDLYYRLNVVAIRVPPLRERREDIPELFYWFASRAAQTYRRPLPDISPMLLAWLQAQSWPGNVRELKHYAQRFVLGLNTPDEISITCREALGLTASIDAFEKKLIEDMLRQTGGQVSLTARQLILPRKTLYDKLNRHNINPQDFRFTELPNKSDRRSDDVHRG</sequence>
<keyword evidence="4" id="KW-0902">Two-component regulatory system</keyword>
<accession>A0A9X8JEU0</accession>
<evidence type="ECO:0000256" key="8">
    <source>
        <dbReference type="PROSITE-ProRule" id="PRU00169"/>
    </source>
</evidence>
<evidence type="ECO:0000256" key="2">
    <source>
        <dbReference type="ARBA" id="ARBA00022741"/>
    </source>
</evidence>
<evidence type="ECO:0000259" key="10">
    <source>
        <dbReference type="PROSITE" id="PS50045"/>
    </source>
</evidence>
<dbReference type="Gene3D" id="3.40.50.2300">
    <property type="match status" value="1"/>
</dbReference>
<dbReference type="SMART" id="SM00448">
    <property type="entry name" value="REC"/>
    <property type="match status" value="1"/>
</dbReference>
<gene>
    <name evidence="12" type="ORF">CLR69_20925</name>
</gene>
<keyword evidence="1 8" id="KW-0597">Phosphoprotein</keyword>
<dbReference type="Gene3D" id="3.40.50.300">
    <property type="entry name" value="P-loop containing nucleotide triphosphate hydrolases"/>
    <property type="match status" value="1"/>
</dbReference>
<dbReference type="InterPro" id="IPR058031">
    <property type="entry name" value="AAA_lid_NorR"/>
</dbReference>
<evidence type="ECO:0000313" key="12">
    <source>
        <dbReference type="EMBL" id="RYC39552.1"/>
    </source>
</evidence>
<dbReference type="AlphaFoldDB" id="A0A9X8JEU0"/>
<dbReference type="PANTHER" id="PTHR32071:SF57">
    <property type="entry name" value="C4-DICARBOXYLATE TRANSPORT TRANSCRIPTIONAL REGULATORY PROTEIN DCTD"/>
    <property type="match status" value="1"/>
</dbReference>
<dbReference type="EMBL" id="NWTM01000005">
    <property type="protein sequence ID" value="RYC39552.1"/>
    <property type="molecule type" value="Genomic_DNA"/>
</dbReference>
<dbReference type="Gene3D" id="1.10.10.60">
    <property type="entry name" value="Homeodomain-like"/>
    <property type="match status" value="1"/>
</dbReference>
<dbReference type="InterPro" id="IPR025944">
    <property type="entry name" value="Sigma_54_int_dom_CS"/>
</dbReference>
<dbReference type="RefSeq" id="WP_129713046.1">
    <property type="nucleotide sequence ID" value="NZ_JBEHFA010000016.1"/>
</dbReference>
<organism evidence="12 13">
    <name type="scientific">Pectobacterium zantedeschiae</name>
    <dbReference type="NCBI Taxonomy" id="2034769"/>
    <lineage>
        <taxon>Bacteria</taxon>
        <taxon>Pseudomonadati</taxon>
        <taxon>Pseudomonadota</taxon>
        <taxon>Gammaproteobacteria</taxon>
        <taxon>Enterobacterales</taxon>
        <taxon>Pectobacteriaceae</taxon>
        <taxon>Pectobacterium</taxon>
    </lineage>
</organism>
<keyword evidence="6" id="KW-0238">DNA-binding</keyword>
<dbReference type="SUPFAM" id="SSF52540">
    <property type="entry name" value="P-loop containing nucleoside triphosphate hydrolases"/>
    <property type="match status" value="1"/>
</dbReference>
<keyword evidence="2" id="KW-0547">Nucleotide-binding</keyword>
<evidence type="ECO:0000256" key="1">
    <source>
        <dbReference type="ARBA" id="ARBA00022553"/>
    </source>
</evidence>
<dbReference type="InterPro" id="IPR002078">
    <property type="entry name" value="Sigma_54_int"/>
</dbReference>
<dbReference type="FunFam" id="3.40.50.300:FF:000006">
    <property type="entry name" value="DNA-binding transcriptional regulator NtrC"/>
    <property type="match status" value="1"/>
</dbReference>
<dbReference type="InterPro" id="IPR002197">
    <property type="entry name" value="HTH_Fis"/>
</dbReference>
<dbReference type="InterPro" id="IPR003593">
    <property type="entry name" value="AAA+_ATPase"/>
</dbReference>
<dbReference type="GO" id="GO:0043565">
    <property type="term" value="F:sequence-specific DNA binding"/>
    <property type="evidence" value="ECO:0007669"/>
    <property type="project" value="InterPro"/>
</dbReference>
<dbReference type="InterPro" id="IPR027417">
    <property type="entry name" value="P-loop_NTPase"/>
</dbReference>
<keyword evidence="7" id="KW-0804">Transcription</keyword>
<dbReference type="Pfam" id="PF25601">
    <property type="entry name" value="AAA_lid_14"/>
    <property type="match status" value="1"/>
</dbReference>
<comment type="caution">
    <text evidence="12">The sequence shown here is derived from an EMBL/GenBank/DDBJ whole genome shotgun (WGS) entry which is preliminary data.</text>
</comment>
<dbReference type="PROSITE" id="PS50110">
    <property type="entry name" value="RESPONSE_REGULATORY"/>
    <property type="match status" value="1"/>
</dbReference>
<dbReference type="SMART" id="SM00382">
    <property type="entry name" value="AAA"/>
    <property type="match status" value="1"/>
</dbReference>
<evidence type="ECO:0000256" key="4">
    <source>
        <dbReference type="ARBA" id="ARBA00023012"/>
    </source>
</evidence>
<dbReference type="InterPro" id="IPR009057">
    <property type="entry name" value="Homeodomain-like_sf"/>
</dbReference>
<evidence type="ECO:0000256" key="6">
    <source>
        <dbReference type="ARBA" id="ARBA00023125"/>
    </source>
</evidence>
<protein>
    <submittedName>
        <fullName evidence="12">Sigma-54-dependent Fis family transcriptional regulator</fullName>
    </submittedName>
</protein>
<dbReference type="FunFam" id="3.40.50.2300:FF:000018">
    <property type="entry name" value="DNA-binding transcriptional regulator NtrC"/>
    <property type="match status" value="1"/>
</dbReference>
<feature type="modified residue" description="4-aspartylphosphate" evidence="8">
    <location>
        <position position="58"/>
    </location>
</feature>
<dbReference type="GO" id="GO:0000160">
    <property type="term" value="P:phosphorelay signal transduction system"/>
    <property type="evidence" value="ECO:0007669"/>
    <property type="project" value="UniProtKB-KW"/>
</dbReference>
<dbReference type="Pfam" id="PF00158">
    <property type="entry name" value="Sigma54_activat"/>
    <property type="match status" value="1"/>
</dbReference>
<keyword evidence="13" id="KW-1185">Reference proteome</keyword>
<evidence type="ECO:0000256" key="9">
    <source>
        <dbReference type="SAM" id="MobiDB-lite"/>
    </source>
</evidence>
<evidence type="ECO:0000256" key="5">
    <source>
        <dbReference type="ARBA" id="ARBA00023015"/>
    </source>
</evidence>
<reference evidence="12 13" key="1">
    <citation type="journal article" date="2018" name="Syst. Appl. Microbiol.">
        <title>Pectobacterium zantedeschiae sp. nov. a new species of a soft rot pathogen isolated from Calla lily (Zantedeschia spp.).</title>
        <authorList>
            <person name="Waleron M."/>
            <person name="Misztak A."/>
            <person name="Waleron M."/>
            <person name="Franczuk M."/>
            <person name="Jonca J."/>
            <person name="Wielgomas B."/>
            <person name="Mikicinski A."/>
            <person name="Popovic T."/>
            <person name="Waleron K."/>
        </authorList>
    </citation>
    <scope>NUCLEOTIDE SEQUENCE [LARGE SCALE GENOMIC DNA]</scope>
    <source>
        <strain evidence="12 13">9M</strain>
    </source>
</reference>
<name>A0A9X8JEU0_9GAMM</name>
<dbReference type="PANTHER" id="PTHR32071">
    <property type="entry name" value="TRANSCRIPTIONAL REGULATORY PROTEIN"/>
    <property type="match status" value="1"/>
</dbReference>
<evidence type="ECO:0000256" key="7">
    <source>
        <dbReference type="ARBA" id="ARBA00023163"/>
    </source>
</evidence>
<dbReference type="SUPFAM" id="SSF52172">
    <property type="entry name" value="CheY-like"/>
    <property type="match status" value="1"/>
</dbReference>
<dbReference type="OrthoDB" id="9804019at2"/>
<evidence type="ECO:0000256" key="3">
    <source>
        <dbReference type="ARBA" id="ARBA00022840"/>
    </source>
</evidence>
<keyword evidence="5" id="KW-0805">Transcription regulation</keyword>
<dbReference type="GO" id="GO:0005524">
    <property type="term" value="F:ATP binding"/>
    <property type="evidence" value="ECO:0007669"/>
    <property type="project" value="UniProtKB-KW"/>
</dbReference>
<dbReference type="SUPFAM" id="SSF46689">
    <property type="entry name" value="Homeodomain-like"/>
    <property type="match status" value="1"/>
</dbReference>
<feature type="region of interest" description="Disordered" evidence="9">
    <location>
        <begin position="444"/>
        <end position="464"/>
    </location>
</feature>
<dbReference type="PROSITE" id="PS50045">
    <property type="entry name" value="SIGMA54_INTERACT_4"/>
    <property type="match status" value="1"/>
</dbReference>
<feature type="domain" description="Response regulatory" evidence="11">
    <location>
        <begin position="9"/>
        <end position="123"/>
    </location>
</feature>
<dbReference type="GO" id="GO:0006355">
    <property type="term" value="P:regulation of DNA-templated transcription"/>
    <property type="evidence" value="ECO:0007669"/>
    <property type="project" value="InterPro"/>
</dbReference>
<dbReference type="Pfam" id="PF00072">
    <property type="entry name" value="Response_reg"/>
    <property type="match status" value="1"/>
</dbReference>
<dbReference type="Proteomes" id="UP001138460">
    <property type="component" value="Unassembled WGS sequence"/>
</dbReference>
<dbReference type="CDD" id="cd17549">
    <property type="entry name" value="REC_DctD-like"/>
    <property type="match status" value="1"/>
</dbReference>
<proteinExistence type="predicted"/>
<evidence type="ECO:0000313" key="13">
    <source>
        <dbReference type="Proteomes" id="UP001138460"/>
    </source>
</evidence>
<dbReference type="CDD" id="cd00009">
    <property type="entry name" value="AAA"/>
    <property type="match status" value="1"/>
</dbReference>
<dbReference type="InterPro" id="IPR001789">
    <property type="entry name" value="Sig_transdc_resp-reg_receiver"/>
</dbReference>
<dbReference type="Pfam" id="PF02954">
    <property type="entry name" value="HTH_8"/>
    <property type="match status" value="1"/>
</dbReference>
<feature type="domain" description="Sigma-54 factor interaction" evidence="10">
    <location>
        <begin position="147"/>
        <end position="376"/>
    </location>
</feature>
<feature type="compositionally biased region" description="Basic and acidic residues" evidence="9">
    <location>
        <begin position="452"/>
        <end position="464"/>
    </location>
</feature>
<dbReference type="PROSITE" id="PS00688">
    <property type="entry name" value="SIGMA54_INTERACT_3"/>
    <property type="match status" value="1"/>
</dbReference>
<keyword evidence="3" id="KW-0067">ATP-binding</keyword>